<comment type="similarity">
    <text evidence="2">Belongs to the bacterial solute-binding protein SsuA/TauA family.</text>
</comment>
<proteinExistence type="inferred from homology"/>
<dbReference type="PROSITE" id="PS51257">
    <property type="entry name" value="PROKAR_LIPOPROTEIN"/>
    <property type="match status" value="1"/>
</dbReference>
<comment type="caution">
    <text evidence="5">The sequence shown here is derived from an EMBL/GenBank/DDBJ whole genome shotgun (WGS) entry which is preliminary data.</text>
</comment>
<reference evidence="5 6" key="1">
    <citation type="submission" date="2019-03" db="EMBL/GenBank/DDBJ databases">
        <title>Draft genome sequences of novel Actinobacteria.</title>
        <authorList>
            <person name="Sahin N."/>
            <person name="Ay H."/>
            <person name="Saygin H."/>
        </authorList>
    </citation>
    <scope>NUCLEOTIDE SEQUENCE [LARGE SCALE GENOMIC DNA]</scope>
    <source>
        <strain evidence="5 6">DSM 45941</strain>
    </source>
</reference>
<dbReference type="PANTHER" id="PTHR30024">
    <property type="entry name" value="ALIPHATIC SULFONATES-BINDING PROTEIN-RELATED"/>
    <property type="match status" value="1"/>
</dbReference>
<dbReference type="PANTHER" id="PTHR30024:SF47">
    <property type="entry name" value="TAURINE-BINDING PERIPLASMIC PROTEIN"/>
    <property type="match status" value="1"/>
</dbReference>
<dbReference type="Pfam" id="PF09084">
    <property type="entry name" value="NMT1"/>
    <property type="match status" value="1"/>
</dbReference>
<dbReference type="GO" id="GO:0042597">
    <property type="term" value="C:periplasmic space"/>
    <property type="evidence" value="ECO:0007669"/>
    <property type="project" value="UniProtKB-SubCell"/>
</dbReference>
<protein>
    <recommendedName>
        <fullName evidence="4">SsuA/THI5-like domain-containing protein</fullName>
    </recommendedName>
</protein>
<dbReference type="EMBL" id="SMKY01000317">
    <property type="protein sequence ID" value="TDD66088.1"/>
    <property type="molecule type" value="Genomic_DNA"/>
</dbReference>
<dbReference type="InterPro" id="IPR015168">
    <property type="entry name" value="SsuA/THI5"/>
</dbReference>
<name>A0A4R5A2G4_9ACTN</name>
<dbReference type="Proteomes" id="UP000295578">
    <property type="component" value="Unassembled WGS sequence"/>
</dbReference>
<accession>A0A4R5A2G4</accession>
<evidence type="ECO:0000256" key="3">
    <source>
        <dbReference type="ARBA" id="ARBA00022729"/>
    </source>
</evidence>
<gene>
    <name evidence="5" type="ORF">E1293_39530</name>
</gene>
<dbReference type="InterPro" id="IPR006311">
    <property type="entry name" value="TAT_signal"/>
</dbReference>
<evidence type="ECO:0000313" key="5">
    <source>
        <dbReference type="EMBL" id="TDD66088.1"/>
    </source>
</evidence>
<dbReference type="SUPFAM" id="SSF53850">
    <property type="entry name" value="Periplasmic binding protein-like II"/>
    <property type="match status" value="1"/>
</dbReference>
<dbReference type="PROSITE" id="PS51318">
    <property type="entry name" value="TAT"/>
    <property type="match status" value="1"/>
</dbReference>
<dbReference type="OrthoDB" id="506623at2"/>
<evidence type="ECO:0000256" key="1">
    <source>
        <dbReference type="ARBA" id="ARBA00004418"/>
    </source>
</evidence>
<feature type="domain" description="SsuA/THI5-like" evidence="4">
    <location>
        <begin position="78"/>
        <end position="265"/>
    </location>
</feature>
<evidence type="ECO:0000256" key="2">
    <source>
        <dbReference type="ARBA" id="ARBA00010742"/>
    </source>
</evidence>
<dbReference type="AlphaFoldDB" id="A0A4R5A2G4"/>
<keyword evidence="6" id="KW-1185">Reference proteome</keyword>
<evidence type="ECO:0000313" key="6">
    <source>
        <dbReference type="Proteomes" id="UP000295578"/>
    </source>
</evidence>
<dbReference type="Gene3D" id="3.40.190.10">
    <property type="entry name" value="Periplasmic binding protein-like II"/>
    <property type="match status" value="2"/>
</dbReference>
<sequence>MSGVSRRGVLAGAAGLAFTAAGCGSPETLTVASDGRRTVRVLTFQAPSLGAFLPAVIKARRIDAAHGLRIAFSYSTPDKYNTEFASGHYEIGGSAALLSEALRTERGIDVTYLFNIFDYFSAVVTSNPEVRRLTDLRGRRLAAATGTTNHAMFAWFAKRAGLDLDDVELQNQTPAGLSTMAIMGRTDGTEIWEPAYSSLLKKKPGIRSLDIGLPAWRDAFGTATIPYLGLAAHRGWARAHPDVVTTLYRIYAAAAAWTTANPAAAAKIVAAATPRGKAATLQGLIQDGDRLGLRVAPASRLTGPIDAVFKAGRQTDYLAETPPSTIVYRGL</sequence>
<dbReference type="RefSeq" id="WP_132204040.1">
    <property type="nucleotide sequence ID" value="NZ_SMKY01000317.1"/>
</dbReference>
<comment type="subcellular location">
    <subcellularLocation>
        <location evidence="1">Periplasm</location>
    </subcellularLocation>
</comment>
<organism evidence="5 6">
    <name type="scientific">Actinomadura darangshiensis</name>
    <dbReference type="NCBI Taxonomy" id="705336"/>
    <lineage>
        <taxon>Bacteria</taxon>
        <taxon>Bacillati</taxon>
        <taxon>Actinomycetota</taxon>
        <taxon>Actinomycetes</taxon>
        <taxon>Streptosporangiales</taxon>
        <taxon>Thermomonosporaceae</taxon>
        <taxon>Actinomadura</taxon>
    </lineage>
</organism>
<evidence type="ECO:0000259" key="4">
    <source>
        <dbReference type="Pfam" id="PF09084"/>
    </source>
</evidence>
<keyword evidence="3" id="KW-0732">Signal</keyword>